<dbReference type="EMBL" id="CP157762">
    <property type="protein sequence ID" value="XBP96122.1"/>
    <property type="molecule type" value="Genomic_DNA"/>
</dbReference>
<dbReference type="RefSeq" id="WP_350937564.1">
    <property type="nucleotide sequence ID" value="NZ_CP157762.1"/>
</dbReference>
<reference evidence="1" key="1">
    <citation type="submission" date="2024-01" db="EMBL/GenBank/DDBJ databases">
        <title>The genome sequence of Micromonospora mangrovi CCTCC AA 2012012.</title>
        <authorList>
            <person name="Gao J."/>
        </authorList>
    </citation>
    <scope>NUCLEOTIDE SEQUENCE</scope>
    <source>
        <strain evidence="1">CCTCC AA 2012012</strain>
    </source>
</reference>
<sequence>MTTTTDAVAGVPDRWRTVDLDAWTRHVVRRHFDPATGSPYWLKRATELSFDPRDITAYDELAALGGTDPRGVDPVDLLPQDGPVAPAGRLWESTGTLGGTCRFVHTASMTHHREHWRARHLRTAGFVPGRVWLRVCPGGPHALGRGGGQLARHHRSRVHTVGIDQRWIRRLLRDGRVGGINAYVDHVVGQVVDLLETQRVDYLETAPAVLAVLLAHRPDLVGRLAGVDLVGTHLTPQTYRDVVAALDGGVVGHRWVGAAGHAIGLPVHDDGALMPYLPAYPQVTMAVVDPADPARVVGYGELGRLRLTVLHEDLFLPNVLHRDQALRYRTSAGWPCDGVANVAPLQAMLALPTGLY</sequence>
<organism evidence="1">
    <name type="scientific">Micromonospora sp. CCTCC AA 2012012</name>
    <dbReference type="NCBI Taxonomy" id="3111921"/>
    <lineage>
        <taxon>Bacteria</taxon>
        <taxon>Bacillati</taxon>
        <taxon>Actinomycetota</taxon>
        <taxon>Actinomycetes</taxon>
        <taxon>Micromonosporales</taxon>
        <taxon>Micromonosporaceae</taxon>
        <taxon>Micromonospora</taxon>
    </lineage>
</organism>
<evidence type="ECO:0000313" key="2">
    <source>
        <dbReference type="EMBL" id="XCH76826.1"/>
    </source>
</evidence>
<dbReference type="Gene3D" id="3.40.50.12780">
    <property type="entry name" value="N-terminal domain of ligase-like"/>
    <property type="match status" value="1"/>
</dbReference>
<accession>A0AAU7MFD5</accession>
<evidence type="ECO:0000313" key="1">
    <source>
        <dbReference type="EMBL" id="XBP96122.1"/>
    </source>
</evidence>
<reference evidence="2" key="2">
    <citation type="submission" date="2024-06" db="EMBL/GenBank/DDBJ databases">
        <title>Micromonospora mangrovi CCTCC AA 2012012 genome sequences.</title>
        <authorList>
            <person name="Gao J."/>
        </authorList>
    </citation>
    <scope>NUCLEOTIDE SEQUENCE</scope>
    <source>
        <strain evidence="2">CCTCC AA 2012012</strain>
    </source>
</reference>
<dbReference type="InterPro" id="IPR042099">
    <property type="entry name" value="ANL_N_sf"/>
</dbReference>
<dbReference type="AlphaFoldDB" id="A0AAU7MFD5"/>
<name>A0AAU7MFD5_9ACTN</name>
<gene>
    <name evidence="2" type="ORF">ABUL08_12250</name>
    <name evidence="1" type="ORF">VK199_12200</name>
</gene>
<dbReference type="EMBL" id="CP159342">
    <property type="protein sequence ID" value="XCH76826.1"/>
    <property type="molecule type" value="Genomic_DNA"/>
</dbReference>
<evidence type="ECO:0008006" key="3">
    <source>
        <dbReference type="Google" id="ProtNLM"/>
    </source>
</evidence>
<dbReference type="SUPFAM" id="SSF56801">
    <property type="entry name" value="Acetyl-CoA synthetase-like"/>
    <property type="match status" value="1"/>
</dbReference>
<proteinExistence type="predicted"/>
<protein>
    <recommendedName>
        <fullName evidence="3">Arylcarboxylate reductase</fullName>
    </recommendedName>
</protein>